<keyword evidence="3 10" id="KW-0813">Transport</keyword>
<keyword evidence="12" id="KW-1185">Reference proteome</keyword>
<evidence type="ECO:0000256" key="5">
    <source>
        <dbReference type="ARBA" id="ARBA00022824"/>
    </source>
</evidence>
<feature type="transmembrane region" description="Helical" evidence="10">
    <location>
        <begin position="134"/>
        <end position="154"/>
    </location>
</feature>
<comment type="subcellular location">
    <subcellularLocation>
        <location evidence="1 10">Endoplasmic reticulum membrane</location>
        <topology evidence="1 10">Multi-pass membrane protein</topology>
    </subcellularLocation>
</comment>
<accession>A0A7J7L0T5</accession>
<proteinExistence type="inferred from homology"/>
<evidence type="ECO:0000256" key="8">
    <source>
        <dbReference type="ARBA" id="ARBA00023098"/>
    </source>
</evidence>
<dbReference type="OrthoDB" id="2192830at2759"/>
<dbReference type="GO" id="GO:0032541">
    <property type="term" value="C:cortical endoplasmic reticulum"/>
    <property type="evidence" value="ECO:0007669"/>
    <property type="project" value="TreeGrafter"/>
</dbReference>
<comment type="caution">
    <text evidence="11">The sequence shown here is derived from an EMBL/GenBank/DDBJ whole genome shotgun (WGS) entry which is preliminary data.</text>
</comment>
<name>A0A7J7L0T5_9MAGN</name>
<dbReference type="Pfam" id="PF04161">
    <property type="entry name" value="Arv1"/>
    <property type="match status" value="1"/>
</dbReference>
<reference evidence="11 12" key="1">
    <citation type="journal article" date="2020" name="IScience">
        <title>Genome Sequencing of the Endangered Kingdonia uniflora (Circaeasteraceae, Ranunculales) Reveals Potential Mechanisms of Evolutionary Specialization.</title>
        <authorList>
            <person name="Sun Y."/>
            <person name="Deng T."/>
            <person name="Zhang A."/>
            <person name="Moore M.J."/>
            <person name="Landis J.B."/>
            <person name="Lin N."/>
            <person name="Zhang H."/>
            <person name="Zhang X."/>
            <person name="Huang J."/>
            <person name="Zhang X."/>
            <person name="Sun H."/>
            <person name="Wang H."/>
        </authorList>
    </citation>
    <scope>NUCLEOTIDE SEQUENCE [LARGE SCALE GENOMIC DNA]</scope>
    <source>
        <strain evidence="11">TB1705</strain>
        <tissue evidence="11">Leaf</tissue>
    </source>
</reference>
<comment type="function">
    <text evidence="10">Regulates also the sphingolipid metabolism.</text>
</comment>
<dbReference type="PANTHER" id="PTHR14467:SF0">
    <property type="entry name" value="PROTEIN ARV1"/>
    <property type="match status" value="1"/>
</dbReference>
<protein>
    <recommendedName>
        <fullName evidence="10">Protein ARV</fullName>
    </recommendedName>
</protein>
<evidence type="ECO:0000256" key="9">
    <source>
        <dbReference type="ARBA" id="ARBA00023136"/>
    </source>
</evidence>
<dbReference type="AlphaFoldDB" id="A0A7J7L0T5"/>
<feature type="transmembrane region" description="Helical" evidence="10">
    <location>
        <begin position="95"/>
        <end position="122"/>
    </location>
</feature>
<evidence type="ECO:0000256" key="6">
    <source>
        <dbReference type="ARBA" id="ARBA00022989"/>
    </source>
</evidence>
<dbReference type="GO" id="GO:0032366">
    <property type="term" value="P:intracellular sterol transport"/>
    <property type="evidence" value="ECO:0007669"/>
    <property type="project" value="UniProtKB-UniRule"/>
</dbReference>
<feature type="transmembrane region" description="Helical" evidence="10">
    <location>
        <begin position="60"/>
        <end position="83"/>
    </location>
</feature>
<sequence length="214" mass="24878">MICVQCGHQIDSLFVQYSPGNIRLIKCDKCKAIADDYIECEFMILFIDLILHKHKAYRHLLYNCPNLYSQGLFWKSGILYLLLDTSRRIKGELGFSPWVLFHVFFGNLMFISLLLVATKTFLNSSSKTTSYKDVFQAILVSSYLYIFLLPMMVWKFPYSVLFIVDIIVLSSNAVAFKVVTESTMTRCIWTCFSAHVLKFWASRMREFPLLGAFY</sequence>
<keyword evidence="8 10" id="KW-0443">Lipid metabolism</keyword>
<keyword evidence="7 10" id="KW-0445">Lipid transport</keyword>
<keyword evidence="6 10" id="KW-1133">Transmembrane helix</keyword>
<dbReference type="GO" id="GO:0006665">
    <property type="term" value="P:sphingolipid metabolic process"/>
    <property type="evidence" value="ECO:0007669"/>
    <property type="project" value="UniProtKB-UniRule"/>
</dbReference>
<dbReference type="GO" id="GO:0097036">
    <property type="term" value="P:regulation of plasma membrane sterol distribution"/>
    <property type="evidence" value="ECO:0007669"/>
    <property type="project" value="UniProtKB-UniRule"/>
</dbReference>
<comment type="similarity">
    <text evidence="2 10">Belongs to the ARV1 family.</text>
</comment>
<evidence type="ECO:0000256" key="3">
    <source>
        <dbReference type="ARBA" id="ARBA00022448"/>
    </source>
</evidence>
<evidence type="ECO:0000256" key="10">
    <source>
        <dbReference type="RuleBase" id="RU368065"/>
    </source>
</evidence>
<evidence type="ECO:0000313" key="12">
    <source>
        <dbReference type="Proteomes" id="UP000541444"/>
    </source>
</evidence>
<evidence type="ECO:0000256" key="4">
    <source>
        <dbReference type="ARBA" id="ARBA00022692"/>
    </source>
</evidence>
<keyword evidence="9 10" id="KW-0472">Membrane</keyword>
<comment type="function">
    <text evidence="10">Mediator of sterol homeostasis involved in sterol uptake, trafficking and distribution into membranes.</text>
</comment>
<evidence type="ECO:0000256" key="1">
    <source>
        <dbReference type="ARBA" id="ARBA00004477"/>
    </source>
</evidence>
<dbReference type="PANTHER" id="PTHR14467">
    <property type="entry name" value="ARV1"/>
    <property type="match status" value="1"/>
</dbReference>
<organism evidence="11 12">
    <name type="scientific">Kingdonia uniflora</name>
    <dbReference type="NCBI Taxonomy" id="39325"/>
    <lineage>
        <taxon>Eukaryota</taxon>
        <taxon>Viridiplantae</taxon>
        <taxon>Streptophyta</taxon>
        <taxon>Embryophyta</taxon>
        <taxon>Tracheophyta</taxon>
        <taxon>Spermatophyta</taxon>
        <taxon>Magnoliopsida</taxon>
        <taxon>Ranunculales</taxon>
        <taxon>Circaeasteraceae</taxon>
        <taxon>Kingdonia</taxon>
    </lineage>
</organism>
<dbReference type="GO" id="GO:0016125">
    <property type="term" value="P:sterol metabolic process"/>
    <property type="evidence" value="ECO:0007669"/>
    <property type="project" value="UniProtKB-UniRule"/>
</dbReference>
<feature type="transmembrane region" description="Helical" evidence="10">
    <location>
        <begin position="160"/>
        <end position="179"/>
    </location>
</feature>
<dbReference type="GO" id="GO:0005789">
    <property type="term" value="C:endoplasmic reticulum membrane"/>
    <property type="evidence" value="ECO:0007669"/>
    <property type="project" value="UniProtKB-SubCell"/>
</dbReference>
<dbReference type="GO" id="GO:0005794">
    <property type="term" value="C:Golgi apparatus"/>
    <property type="evidence" value="ECO:0007669"/>
    <property type="project" value="TreeGrafter"/>
</dbReference>
<keyword evidence="5 10" id="KW-0256">Endoplasmic reticulum</keyword>
<keyword evidence="10" id="KW-0746">Sphingolipid metabolism</keyword>
<dbReference type="InterPro" id="IPR007290">
    <property type="entry name" value="Arv1"/>
</dbReference>
<evidence type="ECO:0000256" key="7">
    <source>
        <dbReference type="ARBA" id="ARBA00023055"/>
    </source>
</evidence>
<gene>
    <name evidence="11" type="ORF">GIB67_001659</name>
</gene>
<evidence type="ECO:0000256" key="2">
    <source>
        <dbReference type="ARBA" id="ARBA00009187"/>
    </source>
</evidence>
<keyword evidence="4 10" id="KW-0812">Transmembrane</keyword>
<dbReference type="EMBL" id="JACGCM010002755">
    <property type="protein sequence ID" value="KAF6136250.1"/>
    <property type="molecule type" value="Genomic_DNA"/>
</dbReference>
<dbReference type="Proteomes" id="UP000541444">
    <property type="component" value="Unassembled WGS sequence"/>
</dbReference>
<evidence type="ECO:0000313" key="11">
    <source>
        <dbReference type="EMBL" id="KAF6136250.1"/>
    </source>
</evidence>